<dbReference type="AlphaFoldDB" id="A0A433VRC5"/>
<organism evidence="4 5">
    <name type="scientific">Dulcicalothrix desertica PCC 7102</name>
    <dbReference type="NCBI Taxonomy" id="232991"/>
    <lineage>
        <taxon>Bacteria</taxon>
        <taxon>Bacillati</taxon>
        <taxon>Cyanobacteriota</taxon>
        <taxon>Cyanophyceae</taxon>
        <taxon>Nostocales</taxon>
        <taxon>Calotrichaceae</taxon>
        <taxon>Dulcicalothrix</taxon>
    </lineage>
</organism>
<dbReference type="GO" id="GO:0005737">
    <property type="term" value="C:cytoplasm"/>
    <property type="evidence" value="ECO:0007669"/>
    <property type="project" value="TreeGrafter"/>
</dbReference>
<evidence type="ECO:0000313" key="5">
    <source>
        <dbReference type="Proteomes" id="UP000271624"/>
    </source>
</evidence>
<dbReference type="PANTHER" id="PTHR20857">
    <property type="entry name" value="THIAMINE-PHOSPHATE PYROPHOSPHORYLASE"/>
    <property type="match status" value="1"/>
</dbReference>
<dbReference type="CDD" id="cd00564">
    <property type="entry name" value="TMP_TenI"/>
    <property type="match status" value="1"/>
</dbReference>
<protein>
    <recommendedName>
        <fullName evidence="3">Thiamine phosphate synthase/TenI domain-containing protein</fullName>
    </recommendedName>
</protein>
<name>A0A433VRC5_9CYAN</name>
<dbReference type="Pfam" id="PF02581">
    <property type="entry name" value="TMP-TENI"/>
    <property type="match status" value="1"/>
</dbReference>
<dbReference type="EMBL" id="RSCL01000003">
    <property type="protein sequence ID" value="RUT08582.1"/>
    <property type="molecule type" value="Genomic_DNA"/>
</dbReference>
<comment type="caution">
    <text evidence="4">The sequence shown here is derived from an EMBL/GenBank/DDBJ whole genome shotgun (WGS) entry which is preliminary data.</text>
</comment>
<comment type="pathway">
    <text evidence="1">Cofactor biosynthesis; thiamine diphosphate biosynthesis.</text>
</comment>
<proteinExistence type="predicted"/>
<gene>
    <name evidence="4" type="ORF">DSM106972_017500</name>
</gene>
<evidence type="ECO:0000259" key="3">
    <source>
        <dbReference type="Pfam" id="PF02581"/>
    </source>
</evidence>
<evidence type="ECO:0000313" key="4">
    <source>
        <dbReference type="EMBL" id="RUT08582.1"/>
    </source>
</evidence>
<dbReference type="Proteomes" id="UP000271624">
    <property type="component" value="Unassembled WGS sequence"/>
</dbReference>
<accession>A0A433VRC5</accession>
<keyword evidence="2" id="KW-0784">Thiamine biosynthesis</keyword>
<dbReference type="PANTHER" id="PTHR20857:SF15">
    <property type="entry name" value="THIAMINE-PHOSPHATE SYNTHASE"/>
    <property type="match status" value="1"/>
</dbReference>
<dbReference type="InterPro" id="IPR022998">
    <property type="entry name" value="ThiamineP_synth_TenI"/>
</dbReference>
<reference evidence="4" key="2">
    <citation type="journal article" date="2019" name="Genome Biol. Evol.">
        <title>Day and night: Metabolic profiles and evolutionary relationships of six axenic non-marine cyanobacteria.</title>
        <authorList>
            <person name="Will S.E."/>
            <person name="Henke P."/>
            <person name="Boedeker C."/>
            <person name="Huang S."/>
            <person name="Brinkmann H."/>
            <person name="Rohde M."/>
            <person name="Jarek M."/>
            <person name="Friedl T."/>
            <person name="Seufert S."/>
            <person name="Schumacher M."/>
            <person name="Overmann J."/>
            <person name="Neumann-Schaal M."/>
            <person name="Petersen J."/>
        </authorList>
    </citation>
    <scope>NUCLEOTIDE SEQUENCE [LARGE SCALE GENOMIC DNA]</scope>
    <source>
        <strain evidence="4">PCC 7102</strain>
    </source>
</reference>
<evidence type="ECO:0000256" key="2">
    <source>
        <dbReference type="ARBA" id="ARBA00022977"/>
    </source>
</evidence>
<keyword evidence="5" id="KW-1185">Reference proteome</keyword>
<evidence type="ECO:0000256" key="1">
    <source>
        <dbReference type="ARBA" id="ARBA00004948"/>
    </source>
</evidence>
<feature type="domain" description="Thiamine phosphate synthase/TenI" evidence="3">
    <location>
        <begin position="105"/>
        <end position="194"/>
    </location>
</feature>
<dbReference type="InterPro" id="IPR036206">
    <property type="entry name" value="ThiamineP_synth_sf"/>
</dbReference>
<dbReference type="SUPFAM" id="SSF51391">
    <property type="entry name" value="Thiamin phosphate synthase"/>
    <property type="match status" value="1"/>
</dbReference>
<dbReference type="GO" id="GO:0004789">
    <property type="term" value="F:thiamine-phosphate diphosphorylase activity"/>
    <property type="evidence" value="ECO:0007669"/>
    <property type="project" value="TreeGrafter"/>
</dbReference>
<dbReference type="GO" id="GO:0009228">
    <property type="term" value="P:thiamine biosynthetic process"/>
    <property type="evidence" value="ECO:0007669"/>
    <property type="project" value="UniProtKB-KW"/>
</dbReference>
<dbReference type="OrthoDB" id="9815348at2"/>
<dbReference type="InterPro" id="IPR013785">
    <property type="entry name" value="Aldolase_TIM"/>
</dbReference>
<reference evidence="4" key="1">
    <citation type="submission" date="2018-12" db="EMBL/GenBank/DDBJ databases">
        <authorList>
            <person name="Will S."/>
            <person name="Neumann-Schaal M."/>
            <person name="Henke P."/>
        </authorList>
    </citation>
    <scope>NUCLEOTIDE SEQUENCE</scope>
    <source>
        <strain evidence="4">PCC 7102</strain>
    </source>
</reference>
<sequence>MTLTVKHFKKIAIFDSTSVIAEELLSLDLLKLGKKVTEWAKIATNNGADSCYVRLYNANKETVDIILENLSYKELPIIVPFSLNYKSSLISAFHFRENDKIKTHQTLDSNVLFGKSCHSLKSILEAEQCGIDYVFFSPIFETKTHPLSKGIGLSMLRSACESTQMRVFALGGINENNYRQCLDVGASGIAAISMFTKSCN</sequence>
<dbReference type="Gene3D" id="3.20.20.70">
    <property type="entry name" value="Aldolase class I"/>
    <property type="match status" value="1"/>
</dbReference>
<dbReference type="RefSeq" id="WP_127080365.1">
    <property type="nucleotide sequence ID" value="NZ_RSCL01000003.1"/>
</dbReference>